<protein>
    <submittedName>
        <fullName evidence="9">Kynurenine 3-monooxygenase</fullName>
    </submittedName>
</protein>
<dbReference type="Pfam" id="PF01494">
    <property type="entry name" value="FAD_binding_3"/>
    <property type="match status" value="1"/>
</dbReference>
<sequence>MKPIEHRLHFLTIIIAYLSQQRVGPYMTFHGRGTSKVAFLLKLGAEALGICGAEMLQPRGGLSRLLSCFLQSRVLAQLKSRGTAKAAIRMSVLTGLRAEVAAVLGAHCFNVSAPFMVMSAAWANGKQADCHRHVRVIREAFQERCCLFREASRHSGILWMYVGSGCILFGCAGELTAHVLDGWYYGEISRFSTLNAMFNVGLTASFASLAAGMRRRQRMNAWLVVGAMLVSYWLGSKALQYFIQLLATLLLTERQLAISTLKLMASSRRLSTPRIPVTRHLSLLLAWAHLKFPTGPTSFMLASSQPLVIVGAGPVGLCTALSFKQLSPRSQVVVVERLSEKIMVGASNRWFAYGLAAPSVDFLRSLGLDIDWDSWRINGSEVHLHWPWSISKTPFLSKRNGGVSYPIRRGSLLNMLLVLARNRGITVLFDRQVERVVPSRNWIFLRGSAKPIRYRWLVGADGVHSAVRDAVAAEWGSSETFEACRSTERWMASNIPGSALLLPRDRLHIFLHAWTQATAAMYVPGEDRWSLVTSFPGHEAGALDAAQGAVQDLVGDAAADVSRTRNFGNWSLVKASKFFSPDRQILLLGDAAHAVVSHGGEGLNLGLTGVWELVRAVREEGFTDSAIESWDRAWGRPMQKYLAGYLHVLAAHGSGMSAILFKSLRGPRPKLFETSDLARMVRSFH</sequence>
<dbReference type="InterPro" id="IPR002938">
    <property type="entry name" value="FAD-bd"/>
</dbReference>
<evidence type="ECO:0000256" key="4">
    <source>
        <dbReference type="ARBA" id="ARBA00022857"/>
    </source>
</evidence>
<gene>
    <name evidence="9" type="primary">kmo</name>
    <name evidence="9" type="ORF">AK812_SmicGene42693</name>
</gene>
<dbReference type="AlphaFoldDB" id="A0A1Q9C2X2"/>
<reference evidence="9 10" key="1">
    <citation type="submission" date="2016-02" db="EMBL/GenBank/DDBJ databases">
        <title>Genome analysis of coral dinoflagellate symbionts highlights evolutionary adaptations to a symbiotic lifestyle.</title>
        <authorList>
            <person name="Aranda M."/>
            <person name="Li Y."/>
            <person name="Liew Y.J."/>
            <person name="Baumgarten S."/>
            <person name="Simakov O."/>
            <person name="Wilson M."/>
            <person name="Piel J."/>
            <person name="Ashoor H."/>
            <person name="Bougouffa S."/>
            <person name="Bajic V.B."/>
            <person name="Ryu T."/>
            <person name="Ravasi T."/>
            <person name="Bayer T."/>
            <person name="Micklem G."/>
            <person name="Kim H."/>
            <person name="Bhak J."/>
            <person name="Lajeunesse T.C."/>
            <person name="Voolstra C.R."/>
        </authorList>
    </citation>
    <scope>NUCLEOTIDE SEQUENCE [LARGE SCALE GENOMIC DNA]</scope>
    <source>
        <strain evidence="9 10">CCMP2467</strain>
    </source>
</reference>
<dbReference type="Gene3D" id="3.50.50.60">
    <property type="entry name" value="FAD/NAD(P)-binding domain"/>
    <property type="match status" value="1"/>
</dbReference>
<evidence type="ECO:0000256" key="5">
    <source>
        <dbReference type="ARBA" id="ARBA00023002"/>
    </source>
</evidence>
<accession>A0A1Q9C2X2</accession>
<dbReference type="PRINTS" id="PR00420">
    <property type="entry name" value="RNGMNOXGNASE"/>
</dbReference>
<keyword evidence="7" id="KW-1133">Transmembrane helix</keyword>
<dbReference type="SUPFAM" id="SSF51905">
    <property type="entry name" value="FAD/NAD(P)-binding domain"/>
    <property type="match status" value="1"/>
</dbReference>
<feature type="domain" description="FAD-binding" evidence="8">
    <location>
        <begin position="308"/>
        <end position="615"/>
    </location>
</feature>
<keyword evidence="4" id="KW-0521">NADP</keyword>
<keyword evidence="3" id="KW-0274">FAD</keyword>
<organism evidence="9 10">
    <name type="scientific">Symbiodinium microadriaticum</name>
    <name type="common">Dinoflagellate</name>
    <name type="synonym">Zooxanthella microadriatica</name>
    <dbReference type="NCBI Taxonomy" id="2951"/>
    <lineage>
        <taxon>Eukaryota</taxon>
        <taxon>Sar</taxon>
        <taxon>Alveolata</taxon>
        <taxon>Dinophyceae</taxon>
        <taxon>Suessiales</taxon>
        <taxon>Symbiodiniaceae</taxon>
        <taxon>Symbiodinium</taxon>
    </lineage>
</organism>
<keyword evidence="2" id="KW-0285">Flavoprotein</keyword>
<evidence type="ECO:0000256" key="1">
    <source>
        <dbReference type="ARBA" id="ARBA00001974"/>
    </source>
</evidence>
<keyword evidence="6 9" id="KW-0503">Monooxygenase</keyword>
<keyword evidence="5" id="KW-0560">Oxidoreductase</keyword>
<comment type="cofactor">
    <cofactor evidence="1">
        <name>FAD</name>
        <dbReference type="ChEBI" id="CHEBI:57692"/>
    </cofactor>
</comment>
<evidence type="ECO:0000313" key="10">
    <source>
        <dbReference type="Proteomes" id="UP000186817"/>
    </source>
</evidence>
<dbReference type="OrthoDB" id="1716816at2759"/>
<dbReference type="Proteomes" id="UP000186817">
    <property type="component" value="Unassembled WGS sequence"/>
</dbReference>
<comment type="caution">
    <text evidence="9">The sequence shown here is derived from an EMBL/GenBank/DDBJ whole genome shotgun (WGS) entry which is preliminary data.</text>
</comment>
<feature type="transmembrane region" description="Helical" evidence="7">
    <location>
        <begin position="219"/>
        <end position="235"/>
    </location>
</feature>
<dbReference type="GO" id="GO:0004502">
    <property type="term" value="F:kynurenine 3-monooxygenase activity"/>
    <property type="evidence" value="ECO:0007669"/>
    <property type="project" value="TreeGrafter"/>
</dbReference>
<proteinExistence type="predicted"/>
<dbReference type="GO" id="GO:0071949">
    <property type="term" value="F:FAD binding"/>
    <property type="evidence" value="ECO:0007669"/>
    <property type="project" value="InterPro"/>
</dbReference>
<dbReference type="PANTHER" id="PTHR46028">
    <property type="entry name" value="KYNURENINE 3-MONOOXYGENASE"/>
    <property type="match status" value="1"/>
</dbReference>
<keyword evidence="7" id="KW-0472">Membrane</keyword>
<feature type="transmembrane region" description="Helical" evidence="7">
    <location>
        <begin position="158"/>
        <end position="180"/>
    </location>
</feature>
<dbReference type="PANTHER" id="PTHR46028:SF2">
    <property type="entry name" value="KYNURENINE 3-MONOOXYGENASE"/>
    <property type="match status" value="1"/>
</dbReference>
<keyword evidence="10" id="KW-1185">Reference proteome</keyword>
<name>A0A1Q9C2X2_SYMMI</name>
<keyword evidence="7" id="KW-0812">Transmembrane</keyword>
<evidence type="ECO:0000256" key="6">
    <source>
        <dbReference type="ARBA" id="ARBA00023033"/>
    </source>
</evidence>
<dbReference type="EMBL" id="LSRX01001804">
    <property type="protein sequence ID" value="OLP77260.1"/>
    <property type="molecule type" value="Genomic_DNA"/>
</dbReference>
<evidence type="ECO:0000313" key="9">
    <source>
        <dbReference type="EMBL" id="OLP77260.1"/>
    </source>
</evidence>
<evidence type="ECO:0000256" key="2">
    <source>
        <dbReference type="ARBA" id="ARBA00022630"/>
    </source>
</evidence>
<dbReference type="InterPro" id="IPR036188">
    <property type="entry name" value="FAD/NAD-bd_sf"/>
</dbReference>
<dbReference type="GO" id="GO:0070189">
    <property type="term" value="P:kynurenine metabolic process"/>
    <property type="evidence" value="ECO:0007669"/>
    <property type="project" value="TreeGrafter"/>
</dbReference>
<evidence type="ECO:0000259" key="8">
    <source>
        <dbReference type="Pfam" id="PF01494"/>
    </source>
</evidence>
<feature type="transmembrane region" description="Helical" evidence="7">
    <location>
        <begin position="192"/>
        <end position="212"/>
    </location>
</feature>
<evidence type="ECO:0000256" key="7">
    <source>
        <dbReference type="SAM" id="Phobius"/>
    </source>
</evidence>
<evidence type="ECO:0000256" key="3">
    <source>
        <dbReference type="ARBA" id="ARBA00022827"/>
    </source>
</evidence>